<comment type="caution">
    <text evidence="9">The sequence shown here is derived from an EMBL/GenBank/DDBJ whole genome shotgun (WGS) entry which is preliminary data.</text>
</comment>
<dbReference type="Proteomes" id="UP001150941">
    <property type="component" value="Unassembled WGS sequence"/>
</dbReference>
<dbReference type="GeneID" id="83206745"/>
<proteinExistence type="predicted"/>
<keyword evidence="5" id="KW-0804">Transcription</keyword>
<dbReference type="PROSITE" id="PS00463">
    <property type="entry name" value="ZN2_CY6_FUNGAL_1"/>
    <property type="match status" value="1"/>
</dbReference>
<dbReference type="CDD" id="cd12148">
    <property type="entry name" value="fungal_TF_MHR"/>
    <property type="match status" value="1"/>
</dbReference>
<evidence type="ECO:0000313" key="9">
    <source>
        <dbReference type="EMBL" id="KAJ5217138.1"/>
    </source>
</evidence>
<dbReference type="InterPro" id="IPR036864">
    <property type="entry name" value="Zn2-C6_fun-type_DNA-bd_sf"/>
</dbReference>
<dbReference type="PROSITE" id="PS50048">
    <property type="entry name" value="ZN2_CY6_FUNGAL_2"/>
    <property type="match status" value="1"/>
</dbReference>
<dbReference type="OrthoDB" id="4064873at2759"/>
<dbReference type="SMART" id="SM00066">
    <property type="entry name" value="GAL4"/>
    <property type="match status" value="1"/>
</dbReference>
<evidence type="ECO:0000256" key="6">
    <source>
        <dbReference type="ARBA" id="ARBA00023242"/>
    </source>
</evidence>
<evidence type="ECO:0000259" key="8">
    <source>
        <dbReference type="PROSITE" id="PS50048"/>
    </source>
</evidence>
<dbReference type="CDD" id="cd00067">
    <property type="entry name" value="GAL4"/>
    <property type="match status" value="1"/>
</dbReference>
<dbReference type="GO" id="GO:0003677">
    <property type="term" value="F:DNA binding"/>
    <property type="evidence" value="ECO:0007669"/>
    <property type="project" value="UniProtKB-KW"/>
</dbReference>
<dbReference type="EMBL" id="JAPQKS010000008">
    <property type="protein sequence ID" value="KAJ5217138.1"/>
    <property type="molecule type" value="Genomic_DNA"/>
</dbReference>
<dbReference type="GO" id="GO:0000981">
    <property type="term" value="F:DNA-binding transcription factor activity, RNA polymerase II-specific"/>
    <property type="evidence" value="ECO:0007669"/>
    <property type="project" value="InterPro"/>
</dbReference>
<keyword evidence="3" id="KW-0805">Transcription regulation</keyword>
<gene>
    <name evidence="9" type="ORF">N7468_010146</name>
</gene>
<dbReference type="PANTHER" id="PTHR31779:SF3">
    <property type="entry name" value="PROTEIN RDR1"/>
    <property type="match status" value="1"/>
</dbReference>
<dbReference type="InterPro" id="IPR001138">
    <property type="entry name" value="Zn2Cys6_DnaBD"/>
</dbReference>
<evidence type="ECO:0000256" key="1">
    <source>
        <dbReference type="ARBA" id="ARBA00022723"/>
    </source>
</evidence>
<keyword evidence="2" id="KW-0862">Zinc</keyword>
<evidence type="ECO:0000256" key="2">
    <source>
        <dbReference type="ARBA" id="ARBA00022833"/>
    </source>
</evidence>
<dbReference type="GO" id="GO:0009410">
    <property type="term" value="P:response to xenobiotic stimulus"/>
    <property type="evidence" value="ECO:0007669"/>
    <property type="project" value="TreeGrafter"/>
</dbReference>
<feature type="region of interest" description="Disordered" evidence="7">
    <location>
        <begin position="62"/>
        <end position="97"/>
    </location>
</feature>
<name>A0A9W9NC61_9EURO</name>
<keyword evidence="1" id="KW-0479">Metal-binding</keyword>
<reference evidence="9" key="1">
    <citation type="submission" date="2022-11" db="EMBL/GenBank/DDBJ databases">
        <authorList>
            <person name="Petersen C."/>
        </authorList>
    </citation>
    <scope>NUCLEOTIDE SEQUENCE</scope>
    <source>
        <strain evidence="9">IBT 19713</strain>
    </source>
</reference>
<dbReference type="RefSeq" id="XP_058326009.1">
    <property type="nucleotide sequence ID" value="XM_058479441.1"/>
</dbReference>
<keyword evidence="4" id="KW-0238">DNA-binding</keyword>
<keyword evidence="6" id="KW-0539">Nucleus</keyword>
<evidence type="ECO:0000256" key="5">
    <source>
        <dbReference type="ARBA" id="ARBA00023163"/>
    </source>
</evidence>
<evidence type="ECO:0000256" key="7">
    <source>
        <dbReference type="SAM" id="MobiDB-lite"/>
    </source>
</evidence>
<keyword evidence="10" id="KW-1185">Reference proteome</keyword>
<dbReference type="AlphaFoldDB" id="A0A9W9NC61"/>
<evidence type="ECO:0000256" key="3">
    <source>
        <dbReference type="ARBA" id="ARBA00023015"/>
    </source>
</evidence>
<reference evidence="9" key="2">
    <citation type="journal article" date="2023" name="IMA Fungus">
        <title>Comparative genomic study of the Penicillium genus elucidates a diverse pangenome and 15 lateral gene transfer events.</title>
        <authorList>
            <person name="Petersen C."/>
            <person name="Sorensen T."/>
            <person name="Nielsen M.R."/>
            <person name="Sondergaard T.E."/>
            <person name="Sorensen J.L."/>
            <person name="Fitzpatrick D.A."/>
            <person name="Frisvad J.C."/>
            <person name="Nielsen K.L."/>
        </authorList>
    </citation>
    <scope>NUCLEOTIDE SEQUENCE</scope>
    <source>
        <strain evidence="9">IBT 19713</strain>
    </source>
</reference>
<dbReference type="Pfam" id="PF00172">
    <property type="entry name" value="Zn_clus"/>
    <property type="match status" value="1"/>
</dbReference>
<feature type="region of interest" description="Disordered" evidence="7">
    <location>
        <begin position="1"/>
        <end position="26"/>
    </location>
</feature>
<dbReference type="SUPFAM" id="SSF57701">
    <property type="entry name" value="Zn2/Cys6 DNA-binding domain"/>
    <property type="match status" value="1"/>
</dbReference>
<accession>A0A9W9NC61</accession>
<dbReference type="GO" id="GO:0008270">
    <property type="term" value="F:zinc ion binding"/>
    <property type="evidence" value="ECO:0007669"/>
    <property type="project" value="InterPro"/>
</dbReference>
<evidence type="ECO:0000256" key="4">
    <source>
        <dbReference type="ARBA" id="ARBA00023125"/>
    </source>
</evidence>
<feature type="domain" description="Zn(2)-C6 fungal-type" evidence="8">
    <location>
        <begin position="30"/>
        <end position="59"/>
    </location>
</feature>
<feature type="compositionally biased region" description="Polar residues" evidence="7">
    <location>
        <begin position="81"/>
        <end position="97"/>
    </location>
</feature>
<dbReference type="InterPro" id="IPR052478">
    <property type="entry name" value="Metabolite_Synth_Reg"/>
</dbReference>
<organism evidence="9 10">
    <name type="scientific">Penicillium chermesinum</name>
    <dbReference type="NCBI Taxonomy" id="63820"/>
    <lineage>
        <taxon>Eukaryota</taxon>
        <taxon>Fungi</taxon>
        <taxon>Dikarya</taxon>
        <taxon>Ascomycota</taxon>
        <taxon>Pezizomycotina</taxon>
        <taxon>Eurotiomycetes</taxon>
        <taxon>Eurotiomycetidae</taxon>
        <taxon>Eurotiales</taxon>
        <taxon>Aspergillaceae</taxon>
        <taxon>Penicillium</taxon>
    </lineage>
</organism>
<dbReference type="Gene3D" id="4.10.240.10">
    <property type="entry name" value="Zn(2)-C6 fungal-type DNA-binding domain"/>
    <property type="match status" value="1"/>
</dbReference>
<evidence type="ECO:0000313" key="10">
    <source>
        <dbReference type="Proteomes" id="UP001150941"/>
    </source>
</evidence>
<dbReference type="PANTHER" id="PTHR31779">
    <property type="entry name" value="2-NITROPROPANE DIOXYGENASE FAMILY, PUTATIVE (AFU_ORTHOLOGUE AFUA_2G17430)-RELATED"/>
    <property type="match status" value="1"/>
</dbReference>
<protein>
    <submittedName>
        <fullName evidence="9">C6 transcription factor</fullName>
    </submittedName>
</protein>
<sequence length="565" mass="62338">MSQQYYEPSPAGEPPPQHETVRKRQRVRQACIPCRKRKRKCNGQFPCDLCLGYQHQCAYDNTTRPSSSNPPSNYEGPSASPPANASRQAQAQTAPKQYANSSILPGVLAPPKPRYVGRHSSVAFPLYTGLEVQATKLPRLHSFGYHAGVRREPECAVTHAVADRIPWRLASVLIHVYATVIHPVFGFLNLNAVNALCEKHWSGEQQDMIFEAMICGIIAMGSLFSDVLDEETEMWVVLHAKEILEDAAISRFPSVESIAAWILRTLYLRSAGLHQAPEFQMQATGNSAPDGELINIVNRTAQVANAVHFLIAFEYGRSIMTLNRRAPEIAPQANGEADFTSQLCSLVAAMPTNQDTGDLADLMNELLRALEAMSELTLKHDFLLLVRADISLGIYRRLRVMDPSFQRGQNELVMKAGSAALPAAERLASLKQPWWNVVGSVFQFACALLVMDTNDSCEKLGETMRALEFIVSRFNTHLAKEALGTARQLITASLNKKRKSVEALERAVGPCSPGIASEAAQVPQNMDFLSPSLMPELPVDVEQCGPWSSSFPELHGLSGRITRHE</sequence>